<keyword evidence="2" id="KW-0862">Zinc</keyword>
<feature type="chain" id="PRO_5046665879" description="Superoxide dismutase [Cu-Zn]" evidence="3">
    <location>
        <begin position="23"/>
        <end position="177"/>
    </location>
</feature>
<feature type="signal peptide" evidence="3">
    <location>
        <begin position="1"/>
        <end position="22"/>
    </location>
</feature>
<dbReference type="PROSITE" id="PS00087">
    <property type="entry name" value="SOD_CU_ZN_1"/>
    <property type="match status" value="1"/>
</dbReference>
<keyword evidence="2" id="KW-0186">Copper</keyword>
<evidence type="ECO:0000313" key="5">
    <source>
        <dbReference type="EMBL" id="MDN3922500.1"/>
    </source>
</evidence>
<dbReference type="PANTHER" id="PTHR10003">
    <property type="entry name" value="SUPEROXIDE DISMUTASE CU-ZN -RELATED"/>
    <property type="match status" value="1"/>
</dbReference>
<accession>A0ABT8DXW8</accession>
<evidence type="ECO:0000313" key="6">
    <source>
        <dbReference type="Proteomes" id="UP001228044"/>
    </source>
</evidence>
<dbReference type="EC" id="1.15.1.1" evidence="2"/>
<dbReference type="Proteomes" id="UP001228044">
    <property type="component" value="Unassembled WGS sequence"/>
</dbReference>
<dbReference type="GO" id="GO:0004784">
    <property type="term" value="F:superoxide dismutase activity"/>
    <property type="evidence" value="ECO:0007669"/>
    <property type="project" value="UniProtKB-EC"/>
</dbReference>
<comment type="cofactor">
    <cofactor evidence="2">
        <name>Zn(2+)</name>
        <dbReference type="ChEBI" id="CHEBI:29105"/>
    </cofactor>
    <text evidence="2">Binds 1 zinc ion per subunit.</text>
</comment>
<protein>
    <recommendedName>
        <fullName evidence="2">Superoxide dismutase [Cu-Zn]</fullName>
        <ecNumber evidence="2">1.15.1.1</ecNumber>
    </recommendedName>
</protein>
<keyword evidence="2" id="KW-0479">Metal-binding</keyword>
<dbReference type="EMBL" id="JAUHHC010000005">
    <property type="protein sequence ID" value="MDN3922500.1"/>
    <property type="molecule type" value="Genomic_DNA"/>
</dbReference>
<comment type="function">
    <text evidence="2">Destroys radicals which are normally produced within the cells and which are toxic to biological systems.</text>
</comment>
<evidence type="ECO:0000256" key="3">
    <source>
        <dbReference type="SAM" id="SignalP"/>
    </source>
</evidence>
<proteinExistence type="inferred from homology"/>
<sequence length="177" mass="17672">MMTVTRMMFAAATLLAGSAALAAEIGVTMNLAEKSGSGAGVGTIRIVETPHGLAFYPALSGLPPGLHGFHVHEKPSCAPAENAGAMVPALGAGGHLDPQGTKKHGEPWGEGHLGDLPPLYVAADGTATSPVLGPRLKLDDVRNRSLMIHAGGDNHADHPMPLGGGGARVACGVVGGG</sequence>
<feature type="domain" description="Superoxide dismutase copper/zinc binding" evidence="4">
    <location>
        <begin position="42"/>
        <end position="174"/>
    </location>
</feature>
<comment type="cofactor">
    <cofactor evidence="2">
        <name>Cu cation</name>
        <dbReference type="ChEBI" id="CHEBI:23378"/>
    </cofactor>
    <text evidence="2">Binds 1 copper ion per subunit.</text>
</comment>
<dbReference type="InterPro" id="IPR036423">
    <property type="entry name" value="SOD-like_Cu/Zn_dom_sf"/>
</dbReference>
<dbReference type="InterPro" id="IPR018152">
    <property type="entry name" value="SOD_Cu/Zn_BS"/>
</dbReference>
<comment type="similarity">
    <text evidence="1 2">Belongs to the Cu-Zn superoxide dismutase family.</text>
</comment>
<evidence type="ECO:0000256" key="1">
    <source>
        <dbReference type="ARBA" id="ARBA00010457"/>
    </source>
</evidence>
<keyword evidence="6" id="KW-1185">Reference proteome</keyword>
<organism evidence="5 6">
    <name type="scientific">Roseateles violae</name>
    <dbReference type="NCBI Taxonomy" id="3058042"/>
    <lineage>
        <taxon>Bacteria</taxon>
        <taxon>Pseudomonadati</taxon>
        <taxon>Pseudomonadota</taxon>
        <taxon>Betaproteobacteria</taxon>
        <taxon>Burkholderiales</taxon>
        <taxon>Sphaerotilaceae</taxon>
        <taxon>Roseateles</taxon>
    </lineage>
</organism>
<reference evidence="5 6" key="1">
    <citation type="submission" date="2023-06" db="EMBL/GenBank/DDBJ databases">
        <title>Pelomonas sp. PFR6 16S ribosomal RNA gene Genome sequencing and assembly.</title>
        <authorList>
            <person name="Woo H."/>
        </authorList>
    </citation>
    <scope>NUCLEOTIDE SEQUENCE [LARGE SCALE GENOMIC DNA]</scope>
    <source>
        <strain evidence="5 6">PFR6</strain>
    </source>
</reference>
<comment type="caution">
    <text evidence="5">The sequence shown here is derived from an EMBL/GenBank/DDBJ whole genome shotgun (WGS) entry which is preliminary data.</text>
</comment>
<dbReference type="CDD" id="cd00305">
    <property type="entry name" value="Cu-Zn_Superoxide_Dismutase"/>
    <property type="match status" value="1"/>
</dbReference>
<dbReference type="InterPro" id="IPR024134">
    <property type="entry name" value="SOD_Cu/Zn_/chaperone"/>
</dbReference>
<dbReference type="SUPFAM" id="SSF49329">
    <property type="entry name" value="Cu,Zn superoxide dismutase-like"/>
    <property type="match status" value="1"/>
</dbReference>
<dbReference type="NCBIfam" id="NF007628">
    <property type="entry name" value="PRK10290.1"/>
    <property type="match status" value="1"/>
</dbReference>
<gene>
    <name evidence="5" type="primary">sodC</name>
    <name evidence="5" type="ORF">QWJ38_19595</name>
</gene>
<evidence type="ECO:0000256" key="2">
    <source>
        <dbReference type="RuleBase" id="RU000393"/>
    </source>
</evidence>
<keyword evidence="3" id="KW-0732">Signal</keyword>
<dbReference type="RefSeq" id="WP_290360801.1">
    <property type="nucleotide sequence ID" value="NZ_JAUHHC010000005.1"/>
</dbReference>
<name>A0ABT8DXW8_9BURK</name>
<evidence type="ECO:0000259" key="4">
    <source>
        <dbReference type="Pfam" id="PF00080"/>
    </source>
</evidence>
<dbReference type="Pfam" id="PF00080">
    <property type="entry name" value="Sod_Cu"/>
    <property type="match status" value="1"/>
</dbReference>
<comment type="catalytic activity">
    <reaction evidence="2">
        <text>2 superoxide + 2 H(+) = H2O2 + O2</text>
        <dbReference type="Rhea" id="RHEA:20696"/>
        <dbReference type="ChEBI" id="CHEBI:15378"/>
        <dbReference type="ChEBI" id="CHEBI:15379"/>
        <dbReference type="ChEBI" id="CHEBI:16240"/>
        <dbReference type="ChEBI" id="CHEBI:18421"/>
        <dbReference type="EC" id="1.15.1.1"/>
    </reaction>
</comment>
<keyword evidence="2 5" id="KW-0560">Oxidoreductase</keyword>
<dbReference type="PROSITE" id="PS00332">
    <property type="entry name" value="SOD_CU_ZN_2"/>
    <property type="match status" value="1"/>
</dbReference>
<dbReference type="Gene3D" id="2.60.40.200">
    <property type="entry name" value="Superoxide dismutase, copper/zinc binding domain"/>
    <property type="match status" value="1"/>
</dbReference>
<dbReference type="InterPro" id="IPR001424">
    <property type="entry name" value="SOD_Cu_Zn_dom"/>
</dbReference>